<sequence length="47" mass="5242">MTENPIKDSGIEDDPIIPDPDEFETQDDLAEVVTDDENVPDPAEKEN</sequence>
<evidence type="ECO:0000256" key="1">
    <source>
        <dbReference type="SAM" id="MobiDB-lite"/>
    </source>
</evidence>
<protein>
    <submittedName>
        <fullName evidence="2">Uncharacterized protein</fullName>
    </submittedName>
</protein>
<dbReference type="AlphaFoldDB" id="A0A2H1KZX5"/>
<accession>A0A2H1KZX5</accession>
<reference evidence="2 3" key="1">
    <citation type="submission" date="2017-03" db="EMBL/GenBank/DDBJ databases">
        <authorList>
            <person name="Afonso C.L."/>
            <person name="Miller P.J."/>
            <person name="Scott M.A."/>
            <person name="Spackman E."/>
            <person name="Goraichik I."/>
            <person name="Dimitrov K.M."/>
            <person name="Suarez D.L."/>
            <person name="Swayne D.E."/>
        </authorList>
    </citation>
    <scope>NUCLEOTIDE SEQUENCE [LARGE SCALE GENOMIC DNA]</scope>
    <source>
        <strain evidence="2 3">CNRZ 918</strain>
    </source>
</reference>
<dbReference type="EMBL" id="FXZD01000020">
    <property type="protein sequence ID" value="SMY05114.1"/>
    <property type="molecule type" value="Genomic_DNA"/>
</dbReference>
<dbReference type="Proteomes" id="UP000234433">
    <property type="component" value="Unassembled WGS sequence"/>
</dbReference>
<name>A0A2H1KZX5_9MICO</name>
<evidence type="ECO:0000313" key="2">
    <source>
        <dbReference type="EMBL" id="SMY05114.1"/>
    </source>
</evidence>
<proteinExistence type="predicted"/>
<gene>
    <name evidence="2" type="ORF">BANT918_03269</name>
</gene>
<feature type="compositionally biased region" description="Acidic residues" evidence="1">
    <location>
        <begin position="11"/>
        <end position="22"/>
    </location>
</feature>
<feature type="compositionally biased region" description="Basic and acidic residues" evidence="1">
    <location>
        <begin position="1"/>
        <end position="10"/>
    </location>
</feature>
<feature type="region of interest" description="Disordered" evidence="1">
    <location>
        <begin position="1"/>
        <end position="22"/>
    </location>
</feature>
<organism evidence="2 3">
    <name type="scientific">Brevibacterium antiquum CNRZ 918</name>
    <dbReference type="NCBI Taxonomy" id="1255637"/>
    <lineage>
        <taxon>Bacteria</taxon>
        <taxon>Bacillati</taxon>
        <taxon>Actinomycetota</taxon>
        <taxon>Actinomycetes</taxon>
        <taxon>Micrococcales</taxon>
        <taxon>Brevibacteriaceae</taxon>
        <taxon>Brevibacterium</taxon>
    </lineage>
</organism>
<evidence type="ECO:0000313" key="3">
    <source>
        <dbReference type="Proteomes" id="UP000234433"/>
    </source>
</evidence>
<dbReference type="RefSeq" id="WP_167389503.1">
    <property type="nucleotide sequence ID" value="NZ_FXZD01000020.1"/>
</dbReference>